<evidence type="ECO:0008006" key="3">
    <source>
        <dbReference type="Google" id="ProtNLM"/>
    </source>
</evidence>
<sequence length="87" mass="9451">MTTHTFALNTELRPLLEATAAQKGTPLWVELIPVGEQITGRDGRSWVNDHPQGMVDAFQANHADLPIDIEHATELKAPKGDPALSVV</sequence>
<protein>
    <recommendedName>
        <fullName evidence="3">Mu-like prophage I protein</fullName>
    </recommendedName>
</protein>
<dbReference type="Pfam" id="PF10123">
    <property type="entry name" value="Mu-like_Pro"/>
    <property type="match status" value="1"/>
</dbReference>
<dbReference type="RefSeq" id="WP_012737983.1">
    <property type="nucleotide sequence ID" value="NZ_CP017605.1"/>
</dbReference>
<reference evidence="2" key="1">
    <citation type="submission" date="2016-10" db="EMBL/GenBank/DDBJ databases">
        <authorList>
            <person name="Chevignon G."/>
        </authorList>
    </citation>
    <scope>NUCLEOTIDE SEQUENCE [LARGE SCALE GENOMIC DNA]</scope>
    <source>
        <strain evidence="2">ZA17</strain>
    </source>
</reference>
<name>A0A2D3SV12_9ENTR</name>
<evidence type="ECO:0000313" key="1">
    <source>
        <dbReference type="EMBL" id="ATW34166.1"/>
    </source>
</evidence>
<proteinExistence type="predicted"/>
<accession>A0A2D3SV12</accession>
<evidence type="ECO:0000313" key="2">
    <source>
        <dbReference type="Proteomes" id="UP000229055"/>
    </source>
</evidence>
<dbReference type="GeneID" id="66260171"/>
<reference evidence="2" key="2">
    <citation type="submission" date="2017-11" db="EMBL/GenBank/DDBJ databases">
        <title>PacBio sequencing of new strain of the secondary endosymbiont Candidatus Hamiltonella defensa.</title>
        <authorList>
            <person name="Strand M.R."/>
            <person name="Oliver K."/>
        </authorList>
    </citation>
    <scope>NUCLEOTIDE SEQUENCE [LARGE SCALE GENOMIC DNA]</scope>
    <source>
        <strain evidence="2">ZA17</strain>
    </source>
</reference>
<gene>
    <name evidence="1" type="ORF">BJP43_07775</name>
</gene>
<dbReference type="InterPro" id="IPR012106">
    <property type="entry name" value="Phage_Mu_Gp1"/>
</dbReference>
<dbReference type="EMBL" id="CP017613">
    <property type="protein sequence ID" value="ATW34166.1"/>
    <property type="molecule type" value="Genomic_DNA"/>
</dbReference>
<organism evidence="1 2">
    <name type="scientific">Candidatus Williamhamiltonella defendens</name>
    <dbReference type="NCBI Taxonomy" id="138072"/>
    <lineage>
        <taxon>Bacteria</taxon>
        <taxon>Pseudomonadati</taxon>
        <taxon>Pseudomonadota</taxon>
        <taxon>Gammaproteobacteria</taxon>
        <taxon>Enterobacterales</taxon>
        <taxon>Enterobacteriaceae</taxon>
        <taxon>aphid secondary symbionts</taxon>
        <taxon>Candidatus Williamhamiltonella</taxon>
    </lineage>
</organism>
<dbReference type="Proteomes" id="UP000229055">
    <property type="component" value="Chromosome"/>
</dbReference>
<dbReference type="AlphaFoldDB" id="A0A2D3SV12"/>